<gene>
    <name evidence="2" type="ORF">I553_5914</name>
</gene>
<name>X8BG60_MYCXE</name>
<reference evidence="2" key="1">
    <citation type="submission" date="2014-01" db="EMBL/GenBank/DDBJ databases">
        <authorList>
            <person name="Brown-Elliot B."/>
            <person name="Wallace R."/>
            <person name="Lenaerts A."/>
            <person name="Ordway D."/>
            <person name="DeGroote M.A."/>
            <person name="Parker T."/>
            <person name="Sizemore C."/>
            <person name="Tallon L.J."/>
            <person name="Sadzewicz L.K."/>
            <person name="Sengamalay N."/>
            <person name="Fraser C.M."/>
            <person name="Hine E."/>
            <person name="Shefchek K.A."/>
            <person name="Das S.P."/>
            <person name="Tettelin H."/>
        </authorList>
    </citation>
    <scope>NUCLEOTIDE SEQUENCE [LARGE SCALE GENOMIC DNA]</scope>
    <source>
        <strain evidence="2">4042</strain>
    </source>
</reference>
<proteinExistence type="predicted"/>
<accession>X8BG60</accession>
<protein>
    <submittedName>
        <fullName evidence="2">Uncharacterized protein</fullName>
    </submittedName>
</protein>
<comment type="caution">
    <text evidence="2">The sequence shown here is derived from an EMBL/GenBank/DDBJ whole genome shotgun (WGS) entry which is preliminary data.</text>
</comment>
<feature type="region of interest" description="Disordered" evidence="1">
    <location>
        <begin position="10"/>
        <end position="45"/>
    </location>
</feature>
<dbReference type="EMBL" id="JAOB01000042">
    <property type="protein sequence ID" value="EUA42055.1"/>
    <property type="molecule type" value="Genomic_DNA"/>
</dbReference>
<evidence type="ECO:0000313" key="2">
    <source>
        <dbReference type="EMBL" id="EUA42055.1"/>
    </source>
</evidence>
<organism evidence="2">
    <name type="scientific">Mycobacterium xenopi 4042</name>
    <dbReference type="NCBI Taxonomy" id="1299334"/>
    <lineage>
        <taxon>Bacteria</taxon>
        <taxon>Bacillati</taxon>
        <taxon>Actinomycetota</taxon>
        <taxon>Actinomycetes</taxon>
        <taxon>Mycobacteriales</taxon>
        <taxon>Mycobacteriaceae</taxon>
        <taxon>Mycobacterium</taxon>
    </lineage>
</organism>
<dbReference type="AlphaFoldDB" id="X8BG60"/>
<sequence>MTGNAVALCPTYGTKANARPDGAGTGSRWTSRLRWASPRRPMTGL</sequence>
<evidence type="ECO:0000256" key="1">
    <source>
        <dbReference type="SAM" id="MobiDB-lite"/>
    </source>
</evidence>